<accession>A0A1G8QPA9</accession>
<reference evidence="2 3" key="1">
    <citation type="submission" date="2016-10" db="EMBL/GenBank/DDBJ databases">
        <authorList>
            <person name="de Groot N.N."/>
        </authorList>
    </citation>
    <scope>NUCLEOTIDE SEQUENCE [LARGE SCALE GENOMIC DNA]</scope>
    <source>
        <strain evidence="2 3">DSM 21771</strain>
    </source>
</reference>
<dbReference type="EMBL" id="FNEN01000013">
    <property type="protein sequence ID" value="SDJ06215.1"/>
    <property type="molecule type" value="Genomic_DNA"/>
</dbReference>
<evidence type="ECO:0000313" key="3">
    <source>
        <dbReference type="Proteomes" id="UP000198853"/>
    </source>
</evidence>
<keyword evidence="3" id="KW-1185">Reference proteome</keyword>
<feature type="region of interest" description="Disordered" evidence="1">
    <location>
        <begin position="1"/>
        <end position="39"/>
    </location>
</feature>
<feature type="compositionally biased region" description="Polar residues" evidence="1">
    <location>
        <begin position="1"/>
        <end position="13"/>
    </location>
</feature>
<name>A0A1G8QPA9_9BACI</name>
<gene>
    <name evidence="2" type="ORF">SAMN04488123_11316</name>
</gene>
<sequence length="92" mass="10449">MMTSNNLLNGSQDVHSDKSTGDQQKLSESSIHSDKRWRDRQKLSVKIVSLLGGGPAMQWQQTQPNSDTFTELLHKCVVSEVKNRANEWHDVK</sequence>
<protein>
    <submittedName>
        <fullName evidence="2">Uncharacterized protein</fullName>
    </submittedName>
</protein>
<evidence type="ECO:0000313" key="2">
    <source>
        <dbReference type="EMBL" id="SDJ06215.1"/>
    </source>
</evidence>
<dbReference type="RefSeq" id="WP_090399212.1">
    <property type="nucleotide sequence ID" value="NZ_FNEN01000013.1"/>
</dbReference>
<evidence type="ECO:0000256" key="1">
    <source>
        <dbReference type="SAM" id="MobiDB-lite"/>
    </source>
</evidence>
<dbReference type="AlphaFoldDB" id="A0A1G8QPA9"/>
<proteinExistence type="predicted"/>
<organism evidence="2 3">
    <name type="scientific">Natribacillus halophilus</name>
    <dbReference type="NCBI Taxonomy" id="549003"/>
    <lineage>
        <taxon>Bacteria</taxon>
        <taxon>Bacillati</taxon>
        <taxon>Bacillota</taxon>
        <taxon>Bacilli</taxon>
        <taxon>Bacillales</taxon>
        <taxon>Bacillaceae</taxon>
        <taxon>Natribacillus</taxon>
    </lineage>
</organism>
<dbReference type="Proteomes" id="UP000198853">
    <property type="component" value="Unassembled WGS sequence"/>
</dbReference>
<feature type="compositionally biased region" description="Polar residues" evidence="1">
    <location>
        <begin position="21"/>
        <end position="30"/>
    </location>
</feature>